<dbReference type="EMBL" id="JAACFV010000006">
    <property type="protein sequence ID" value="KAF7513412.1"/>
    <property type="molecule type" value="Genomic_DNA"/>
</dbReference>
<dbReference type="AlphaFoldDB" id="A0A8H7AUY5"/>
<reference evidence="1" key="1">
    <citation type="submission" date="2020-02" db="EMBL/GenBank/DDBJ databases">
        <authorList>
            <person name="Palmer J.M."/>
        </authorList>
    </citation>
    <scope>NUCLEOTIDE SEQUENCE</scope>
    <source>
        <strain evidence="1">EPUS1.4</strain>
        <tissue evidence="1">Thallus</tissue>
    </source>
</reference>
<sequence>MPLLFAWDQSCSEGDVSDRSPFFHEPELSYQSFSSRDPSGPGFLAPSPLPASVLDFDFIAISNAAVKGIGRLSLYASQHRARELLWA</sequence>
<keyword evidence="2" id="KW-1185">Reference proteome</keyword>
<evidence type="ECO:0000313" key="2">
    <source>
        <dbReference type="Proteomes" id="UP000606974"/>
    </source>
</evidence>
<name>A0A8H7AUY5_9EURO</name>
<accession>A0A8H7AUY5</accession>
<proteinExistence type="predicted"/>
<evidence type="ECO:0000313" key="1">
    <source>
        <dbReference type="EMBL" id="KAF7513412.1"/>
    </source>
</evidence>
<gene>
    <name evidence="1" type="ORF">GJ744_009833</name>
</gene>
<protein>
    <submittedName>
        <fullName evidence="1">Uncharacterized protein</fullName>
    </submittedName>
</protein>
<comment type="caution">
    <text evidence="1">The sequence shown here is derived from an EMBL/GenBank/DDBJ whole genome shotgun (WGS) entry which is preliminary data.</text>
</comment>
<organism evidence="1 2">
    <name type="scientific">Endocarpon pusillum</name>
    <dbReference type="NCBI Taxonomy" id="364733"/>
    <lineage>
        <taxon>Eukaryota</taxon>
        <taxon>Fungi</taxon>
        <taxon>Dikarya</taxon>
        <taxon>Ascomycota</taxon>
        <taxon>Pezizomycotina</taxon>
        <taxon>Eurotiomycetes</taxon>
        <taxon>Chaetothyriomycetidae</taxon>
        <taxon>Verrucariales</taxon>
        <taxon>Verrucariaceae</taxon>
        <taxon>Endocarpon</taxon>
    </lineage>
</organism>
<dbReference type="Proteomes" id="UP000606974">
    <property type="component" value="Unassembled WGS sequence"/>
</dbReference>